<feature type="compositionally biased region" description="Low complexity" evidence="6">
    <location>
        <begin position="694"/>
        <end position="709"/>
    </location>
</feature>
<feature type="region of interest" description="Disordered" evidence="6">
    <location>
        <begin position="255"/>
        <end position="709"/>
    </location>
</feature>
<evidence type="ECO:0000256" key="4">
    <source>
        <dbReference type="ARBA" id="ARBA00023110"/>
    </source>
</evidence>
<comment type="catalytic activity">
    <reaction evidence="1">
        <text>[protein]-peptidylproline (omega=180) = [protein]-peptidylproline (omega=0)</text>
        <dbReference type="Rhea" id="RHEA:16237"/>
        <dbReference type="Rhea" id="RHEA-COMP:10747"/>
        <dbReference type="Rhea" id="RHEA-COMP:10748"/>
        <dbReference type="ChEBI" id="CHEBI:83833"/>
        <dbReference type="ChEBI" id="CHEBI:83834"/>
        <dbReference type="EC" id="5.2.1.8"/>
    </reaction>
</comment>
<evidence type="ECO:0000259" key="7">
    <source>
        <dbReference type="PROSITE" id="PS50072"/>
    </source>
</evidence>
<dbReference type="AlphaFoldDB" id="A0A0D3GMX9"/>
<protein>
    <recommendedName>
        <fullName evidence="3">peptidylprolyl isomerase</fullName>
        <ecNumber evidence="3">5.2.1.8</ecNumber>
    </recommendedName>
</protein>
<dbReference type="GO" id="GO:0003755">
    <property type="term" value="F:peptidyl-prolyl cis-trans isomerase activity"/>
    <property type="evidence" value="ECO:0007669"/>
    <property type="project" value="UniProtKB-KW"/>
</dbReference>
<feature type="compositionally biased region" description="Basic and acidic residues" evidence="6">
    <location>
        <begin position="260"/>
        <end position="280"/>
    </location>
</feature>
<evidence type="ECO:0000313" key="9">
    <source>
        <dbReference type="Proteomes" id="UP000026960"/>
    </source>
</evidence>
<dbReference type="Gramene" id="OBART07G05020.1">
    <property type="protein sequence ID" value="OBART07G05020.1"/>
    <property type="gene ID" value="OBART07G05020"/>
</dbReference>
<evidence type="ECO:0000256" key="5">
    <source>
        <dbReference type="ARBA" id="ARBA00023235"/>
    </source>
</evidence>
<dbReference type="Pfam" id="PF00160">
    <property type="entry name" value="Pro_isomerase"/>
    <property type="match status" value="1"/>
</dbReference>
<keyword evidence="4" id="KW-0697">Rotamase</keyword>
<feature type="compositionally biased region" description="Basic and acidic residues" evidence="6">
    <location>
        <begin position="624"/>
        <end position="650"/>
    </location>
</feature>
<dbReference type="CDD" id="cd01926">
    <property type="entry name" value="cyclophilin_ABH_like"/>
    <property type="match status" value="1"/>
</dbReference>
<dbReference type="PANTHER" id="PTHR11071">
    <property type="entry name" value="PEPTIDYL-PROLYL CIS-TRANS ISOMERASE"/>
    <property type="match status" value="1"/>
</dbReference>
<proteinExistence type="inferred from homology"/>
<evidence type="ECO:0000256" key="6">
    <source>
        <dbReference type="SAM" id="MobiDB-lite"/>
    </source>
</evidence>
<feature type="compositionally biased region" description="Low complexity" evidence="6">
    <location>
        <begin position="300"/>
        <end position="332"/>
    </location>
</feature>
<comment type="similarity">
    <text evidence="2">Belongs to the cyclophilin-type PPIase family.</text>
</comment>
<accession>A0A0D3GMX9</accession>
<feature type="domain" description="PPIase cyclophilin-type" evidence="7">
    <location>
        <begin position="87"/>
        <end position="251"/>
    </location>
</feature>
<dbReference type="Proteomes" id="UP000026960">
    <property type="component" value="Chromosome 7"/>
</dbReference>
<feature type="compositionally biased region" description="Polar residues" evidence="6">
    <location>
        <begin position="434"/>
        <end position="453"/>
    </location>
</feature>
<feature type="compositionally biased region" description="Basic residues" evidence="6">
    <location>
        <begin position="683"/>
        <end position="693"/>
    </location>
</feature>
<keyword evidence="5" id="KW-0413">Isomerase</keyword>
<dbReference type="GO" id="GO:0016018">
    <property type="term" value="F:cyclosporin A binding"/>
    <property type="evidence" value="ECO:0007669"/>
    <property type="project" value="TreeGrafter"/>
</dbReference>
<dbReference type="eggNOG" id="KOG0865">
    <property type="taxonomic scope" value="Eukaryota"/>
</dbReference>
<dbReference type="STRING" id="65489.A0A0D3GMX9"/>
<dbReference type="InterPro" id="IPR002130">
    <property type="entry name" value="Cyclophilin-type_PPIase_dom"/>
</dbReference>
<feature type="compositionally biased region" description="Basic and acidic residues" evidence="6">
    <location>
        <begin position="665"/>
        <end position="674"/>
    </location>
</feature>
<organism evidence="8">
    <name type="scientific">Oryza barthii</name>
    <dbReference type="NCBI Taxonomy" id="65489"/>
    <lineage>
        <taxon>Eukaryota</taxon>
        <taxon>Viridiplantae</taxon>
        <taxon>Streptophyta</taxon>
        <taxon>Embryophyta</taxon>
        <taxon>Tracheophyta</taxon>
        <taxon>Spermatophyta</taxon>
        <taxon>Magnoliopsida</taxon>
        <taxon>Liliopsida</taxon>
        <taxon>Poales</taxon>
        <taxon>Poaceae</taxon>
        <taxon>BOP clade</taxon>
        <taxon>Oryzoideae</taxon>
        <taxon>Oryzeae</taxon>
        <taxon>Oryzinae</taxon>
        <taxon>Oryza</taxon>
    </lineage>
</organism>
<feature type="compositionally biased region" description="Basic residues" evidence="6">
    <location>
        <begin position="335"/>
        <end position="375"/>
    </location>
</feature>
<dbReference type="EnsemblPlants" id="OBART07G05020.1">
    <property type="protein sequence ID" value="OBART07G05020.1"/>
    <property type="gene ID" value="OBART07G05020"/>
</dbReference>
<feature type="region of interest" description="Disordered" evidence="6">
    <location>
        <begin position="14"/>
        <end position="49"/>
    </location>
</feature>
<feature type="compositionally biased region" description="Basic and acidic residues" evidence="6">
    <location>
        <begin position="409"/>
        <end position="433"/>
    </location>
</feature>
<dbReference type="FunFam" id="2.40.100.10:FF:000022">
    <property type="entry name" value="Peptidyl-prolyl cis-trans isomerase CYP95"/>
    <property type="match status" value="1"/>
</dbReference>
<feature type="compositionally biased region" description="Basic and acidic residues" evidence="6">
    <location>
        <begin position="548"/>
        <end position="558"/>
    </location>
</feature>
<evidence type="ECO:0000256" key="2">
    <source>
        <dbReference type="ARBA" id="ARBA00007365"/>
    </source>
</evidence>
<dbReference type="PANTHER" id="PTHR11071:SF561">
    <property type="entry name" value="PEPTIDYL-PROLYL CIS-TRANS ISOMERASE D-RELATED"/>
    <property type="match status" value="1"/>
</dbReference>
<dbReference type="GO" id="GO:0006457">
    <property type="term" value="P:protein folding"/>
    <property type="evidence" value="ECO:0007669"/>
    <property type="project" value="TreeGrafter"/>
</dbReference>
<dbReference type="InterPro" id="IPR029000">
    <property type="entry name" value="Cyclophilin-like_dom_sf"/>
</dbReference>
<dbReference type="PROSITE" id="PS50072">
    <property type="entry name" value="CSA_PPIASE_2"/>
    <property type="match status" value="1"/>
</dbReference>
<dbReference type="PRINTS" id="PR00153">
    <property type="entry name" value="CSAPPISMRASE"/>
</dbReference>
<dbReference type="PaxDb" id="65489-OBART07G05020.1"/>
<dbReference type="GO" id="GO:0005737">
    <property type="term" value="C:cytoplasm"/>
    <property type="evidence" value="ECO:0007669"/>
    <property type="project" value="TreeGrafter"/>
</dbReference>
<name>A0A0D3GMX9_9ORYZ</name>
<evidence type="ECO:0000256" key="3">
    <source>
        <dbReference type="ARBA" id="ARBA00013194"/>
    </source>
</evidence>
<reference evidence="8" key="2">
    <citation type="submission" date="2015-03" db="UniProtKB">
        <authorList>
            <consortium name="EnsemblPlants"/>
        </authorList>
    </citation>
    <scope>IDENTIFICATION</scope>
</reference>
<evidence type="ECO:0000313" key="8">
    <source>
        <dbReference type="EnsemblPlants" id="OBART07G05020.1"/>
    </source>
</evidence>
<feature type="compositionally biased region" description="Basic residues" evidence="6">
    <location>
        <begin position="590"/>
        <end position="604"/>
    </location>
</feature>
<keyword evidence="9" id="KW-1185">Reference proteome</keyword>
<sequence length="709" mass="78517">MREYHHSPTLALAAAAARSPPHPLAAPRRRRTPLALGQPSPRAPHPLLRRRACRHHRREASVARPLARPQVVVEDAMPKAKKNPHVFFDIAIGGRAAERITFELFADVVPKTAENFRALCTGERGLGVSTQKPLYFKGTNMHRILKGFMAQGGDFSRGDGRGGESIYGAKFKDENFKLKHDQPGVLSMANAGPDSNGSQFFITFVPTPHLDGKHVVFGKVVTGMPLLKKLEAVGSDTGKPTCEVKIVDCGEVSDSQNQLKGEKEKKLRRTEDSSAAEKRVKTQKPPTHDKQKKKRKHYSSDSYSSDYSDTQSSDSGSESESYSSSSLDTSSSSDRRHKRRKSSKKDKHRSAKGKSKHKKTKRKSRGTKRKSKRSYRSSSDDSDSSKTGGSSSDSESEGRRTTRTKHSSKKDPDNTKTISLEKDSTLEDADKGKQTATLDNISNEGSKPSNTDGNGAGIRDDPGARARSSPIRADASLTKVDGNNGADTAEAGISRAEPVPTNGKDLAMGSTDNGQPQRVRKGRGFTQQYAFARRYRTPSPERSPVRSRYNDGRNDRWNHFNRYGRNGPYGARSPVRRYRGSPRASSPSRYPRRDRSRSRSRSPLRYRERGGYRRPSPRRSRSRSPAEHQRRDVRNRLRSGRDGGGPDHRNSNSPVNRGRSRSRSKSRDPSKSRSPDAPPAKKGSSKYNRRRSSSSRSSSPAGSKGLVSY</sequence>
<dbReference type="SUPFAM" id="SSF50891">
    <property type="entry name" value="Cyclophilin-like"/>
    <property type="match status" value="1"/>
</dbReference>
<dbReference type="Gene3D" id="2.40.100.10">
    <property type="entry name" value="Cyclophilin-like"/>
    <property type="match status" value="1"/>
</dbReference>
<dbReference type="EC" id="5.2.1.8" evidence="3"/>
<reference evidence="8" key="1">
    <citation type="journal article" date="2009" name="Rice">
        <title>De Novo Next Generation Sequencing of Plant Genomes.</title>
        <authorList>
            <person name="Rounsley S."/>
            <person name="Marri P.R."/>
            <person name="Yu Y."/>
            <person name="He R."/>
            <person name="Sisneros N."/>
            <person name="Goicoechea J.L."/>
            <person name="Lee S.J."/>
            <person name="Angelova A."/>
            <person name="Kudrna D."/>
            <person name="Luo M."/>
            <person name="Affourtit J."/>
            <person name="Desany B."/>
            <person name="Knight J."/>
            <person name="Niazi F."/>
            <person name="Egholm M."/>
            <person name="Wing R.A."/>
        </authorList>
    </citation>
    <scope>NUCLEOTIDE SEQUENCE [LARGE SCALE GENOMIC DNA]</scope>
    <source>
        <strain evidence="8">cv. IRGC 105608</strain>
    </source>
</reference>
<evidence type="ECO:0000256" key="1">
    <source>
        <dbReference type="ARBA" id="ARBA00000971"/>
    </source>
</evidence>